<dbReference type="RefSeq" id="WP_315603380.1">
    <property type="nucleotide sequence ID" value="NZ_CP130318.1"/>
</dbReference>
<dbReference type="Proteomes" id="UP001305702">
    <property type="component" value="Chromosome"/>
</dbReference>
<keyword evidence="4" id="KW-1185">Reference proteome</keyword>
<dbReference type="InterPro" id="IPR014243">
    <property type="entry name" value="RsfA-like"/>
</dbReference>
<organism evidence="3 4">
    <name type="scientific">Paenibacillus aurantius</name>
    <dbReference type="NCBI Taxonomy" id="2918900"/>
    <lineage>
        <taxon>Bacteria</taxon>
        <taxon>Bacillati</taxon>
        <taxon>Bacillota</taxon>
        <taxon>Bacilli</taxon>
        <taxon>Bacillales</taxon>
        <taxon>Paenibacillaceae</taxon>
        <taxon>Paenibacillus</taxon>
    </lineage>
</organism>
<accession>A0AA96LAL1</accession>
<dbReference type="PROSITE" id="PS50090">
    <property type="entry name" value="MYB_LIKE"/>
    <property type="match status" value="1"/>
</dbReference>
<evidence type="ECO:0000313" key="3">
    <source>
        <dbReference type="EMBL" id="WNQ09608.1"/>
    </source>
</evidence>
<dbReference type="KEGG" id="paun:MJA45_18475"/>
<dbReference type="PANTHER" id="PTHR41302:SF2">
    <property type="entry name" value="PRESPORE SPECIFIC TRANSCRIPTIONAL ACTIVATOR RSFA"/>
    <property type="match status" value="1"/>
</dbReference>
<name>A0AA96LAL1_9BACL</name>
<dbReference type="NCBIfam" id="TIGR02894">
    <property type="entry name" value="DNA_bind_RsfA"/>
    <property type="match status" value="1"/>
</dbReference>
<evidence type="ECO:0000259" key="2">
    <source>
        <dbReference type="PROSITE" id="PS50090"/>
    </source>
</evidence>
<protein>
    <submittedName>
        <fullName evidence="3">RsfA family transcriptional regulator</fullName>
    </submittedName>
</protein>
<dbReference type="EMBL" id="CP130318">
    <property type="protein sequence ID" value="WNQ09608.1"/>
    <property type="molecule type" value="Genomic_DNA"/>
</dbReference>
<dbReference type="InterPro" id="IPR001005">
    <property type="entry name" value="SANT/Myb"/>
</dbReference>
<sequence>MDRKDSWTVEDDLLLAETVIDHIKTGSTQLAAFEEVGARLDRTAAACGFRWNSTVRKQYEDTVKEAKIQRSAQKKVKIASVIPMRKDDAVGTGENVIKKHIQEVIHYIEKLEHTIKLQQEEIEDLNNKLAEEKSGKIASEDLDSLMHIILRAKEMGTLNKAN</sequence>
<proteinExistence type="predicted"/>
<feature type="coiled-coil region" evidence="1">
    <location>
        <begin position="108"/>
        <end position="135"/>
    </location>
</feature>
<evidence type="ECO:0000256" key="1">
    <source>
        <dbReference type="SAM" id="Coils"/>
    </source>
</evidence>
<dbReference type="AlphaFoldDB" id="A0AA96LAL1"/>
<feature type="domain" description="Myb-like" evidence="2">
    <location>
        <begin position="1"/>
        <end position="55"/>
    </location>
</feature>
<reference evidence="3 4" key="1">
    <citation type="submission" date="2022-02" db="EMBL/GenBank/DDBJ databases">
        <title>Paenibacillus sp. MBLB1776 Whole Genome Shotgun Sequencing.</title>
        <authorList>
            <person name="Hwang C.Y."/>
            <person name="Cho E.-S."/>
            <person name="Seo M.-J."/>
        </authorList>
    </citation>
    <scope>NUCLEOTIDE SEQUENCE [LARGE SCALE GENOMIC DNA]</scope>
    <source>
        <strain evidence="3 4">MBLB1776</strain>
    </source>
</reference>
<gene>
    <name evidence="3" type="ORF">MJA45_18475</name>
</gene>
<keyword evidence="1" id="KW-0175">Coiled coil</keyword>
<dbReference type="PANTHER" id="PTHR41302">
    <property type="entry name" value="PRESPORE-SPECIFIC TRANSCRIPTIONAL REGULATOR RSFA-RELATED"/>
    <property type="match status" value="1"/>
</dbReference>
<evidence type="ECO:0000313" key="4">
    <source>
        <dbReference type="Proteomes" id="UP001305702"/>
    </source>
</evidence>